<feature type="compositionally biased region" description="Basic and acidic residues" evidence="1">
    <location>
        <begin position="388"/>
        <end position="397"/>
    </location>
</feature>
<feature type="compositionally biased region" description="Polar residues" evidence="1">
    <location>
        <begin position="258"/>
        <end position="277"/>
    </location>
</feature>
<dbReference type="EMBL" id="JARPUR010000002">
    <property type="protein sequence ID" value="KAK4881962.1"/>
    <property type="molecule type" value="Genomic_DNA"/>
</dbReference>
<name>A0AAN7Q100_9COLE</name>
<dbReference type="Proteomes" id="UP001353858">
    <property type="component" value="Unassembled WGS sequence"/>
</dbReference>
<feature type="region of interest" description="Disordered" evidence="1">
    <location>
        <begin position="366"/>
        <end position="397"/>
    </location>
</feature>
<feature type="region of interest" description="Disordered" evidence="1">
    <location>
        <begin position="237"/>
        <end position="292"/>
    </location>
</feature>
<feature type="compositionally biased region" description="Low complexity" evidence="1">
    <location>
        <begin position="243"/>
        <end position="257"/>
    </location>
</feature>
<evidence type="ECO:0000313" key="3">
    <source>
        <dbReference type="Proteomes" id="UP001353858"/>
    </source>
</evidence>
<dbReference type="AlphaFoldDB" id="A0AAN7Q100"/>
<comment type="caution">
    <text evidence="2">The sequence shown here is derived from an EMBL/GenBank/DDBJ whole genome shotgun (WGS) entry which is preliminary data.</text>
</comment>
<feature type="compositionally biased region" description="Basic and acidic residues" evidence="1">
    <location>
        <begin position="366"/>
        <end position="380"/>
    </location>
</feature>
<reference evidence="3" key="1">
    <citation type="submission" date="2023-01" db="EMBL/GenBank/DDBJ databases">
        <title>Key to firefly adult light organ development and bioluminescence: homeobox transcription factors regulate luciferase expression and transportation to peroxisome.</title>
        <authorList>
            <person name="Fu X."/>
        </authorList>
    </citation>
    <scope>NUCLEOTIDE SEQUENCE [LARGE SCALE GENOMIC DNA]</scope>
</reference>
<evidence type="ECO:0000313" key="2">
    <source>
        <dbReference type="EMBL" id="KAK4881962.1"/>
    </source>
</evidence>
<gene>
    <name evidence="2" type="ORF">RN001_005281</name>
</gene>
<sequence length="453" mass="51864">MTSTNEELPPPPKPRASPFDYRNTDLVSRLLAATPPYLYNMPLIPHSFFFSEMLRSLVQAKTENANRNITTPHLHQRRSRKRSWTQVNADYYLNKDHAKIEKPDMPPPTSWLGKTDNTDNTYTNKVERPLELTTDKLVHSSNNNLKINLEDNHHDNKHIYHQSIENPLNNTSKQDQQQMKHNIQYPFPPTPQPSNASDIVLPPPPPVWYPALYPTPYGIDPLHFFIDLRVSGHIYDRKNQRGSPISPQTTTSASSPSINKNSPQDTNTNEMTYSESLQDPFRQTRHSSAFSVPSSRLAKNIPMNLSNYQQTRKNIETKMEIKENGHTKFDVKSLGFEKSSNKLGCNYVMGNILQIYKQLHENEYKSEPKEVKQEEHRDTTETTTDTETNEKETLEEKEKRVKGLRALIGLELVVDYMNQAKPGDNSKISDDSSTDLDSSDSTTVDVVALQEDT</sequence>
<evidence type="ECO:0000256" key="1">
    <source>
        <dbReference type="SAM" id="MobiDB-lite"/>
    </source>
</evidence>
<protein>
    <submittedName>
        <fullName evidence="2">Uncharacterized protein</fullName>
    </submittedName>
</protein>
<feature type="region of interest" description="Disordered" evidence="1">
    <location>
        <begin position="1"/>
        <end position="20"/>
    </location>
</feature>
<feature type="region of interest" description="Disordered" evidence="1">
    <location>
        <begin position="420"/>
        <end position="453"/>
    </location>
</feature>
<accession>A0AAN7Q100</accession>
<organism evidence="2 3">
    <name type="scientific">Aquatica leii</name>
    <dbReference type="NCBI Taxonomy" id="1421715"/>
    <lineage>
        <taxon>Eukaryota</taxon>
        <taxon>Metazoa</taxon>
        <taxon>Ecdysozoa</taxon>
        <taxon>Arthropoda</taxon>
        <taxon>Hexapoda</taxon>
        <taxon>Insecta</taxon>
        <taxon>Pterygota</taxon>
        <taxon>Neoptera</taxon>
        <taxon>Endopterygota</taxon>
        <taxon>Coleoptera</taxon>
        <taxon>Polyphaga</taxon>
        <taxon>Elateriformia</taxon>
        <taxon>Elateroidea</taxon>
        <taxon>Lampyridae</taxon>
        <taxon>Luciolinae</taxon>
        <taxon>Aquatica</taxon>
    </lineage>
</organism>
<feature type="region of interest" description="Disordered" evidence="1">
    <location>
        <begin position="99"/>
        <end position="120"/>
    </location>
</feature>
<proteinExistence type="predicted"/>
<feature type="compositionally biased region" description="Polar residues" evidence="1">
    <location>
        <begin position="168"/>
        <end position="181"/>
    </location>
</feature>
<keyword evidence="3" id="KW-1185">Reference proteome</keyword>
<feature type="region of interest" description="Disordered" evidence="1">
    <location>
        <begin position="168"/>
        <end position="199"/>
    </location>
</feature>